<name>A0A652YIK6_NOCGL</name>
<protein>
    <submittedName>
        <fullName evidence="1">Uncharacterized protein DUF2637</fullName>
    </submittedName>
</protein>
<dbReference type="Pfam" id="PF10935">
    <property type="entry name" value="DUF2637"/>
    <property type="match status" value="1"/>
</dbReference>
<dbReference type="EMBL" id="VNIQ01000011">
    <property type="protein sequence ID" value="TYQ00794.1"/>
    <property type="molecule type" value="Genomic_DNA"/>
</dbReference>
<sequence>MTNFSLRAIRTQPRAVPFALALTILALLVFSFAAVRDFAVQAGIPEHLAWLFPVLIDGMIAGSIIAMLLLRHLATREQRAGAEAKRN</sequence>
<evidence type="ECO:0000313" key="1">
    <source>
        <dbReference type="EMBL" id="TYQ00794.1"/>
    </source>
</evidence>
<gene>
    <name evidence="1" type="ORF">FNL38_1118</name>
</gene>
<dbReference type="AlphaFoldDB" id="A0A652YIK6"/>
<reference evidence="1" key="1">
    <citation type="submission" date="2019-07" db="EMBL/GenBank/DDBJ databases">
        <title>Genomic Encyclopedia of Type Strains, Phase IV (KMG-IV): sequencing the most valuable type-strain genomes for metagenomic binning, comparative biology and taxonomic classification.</title>
        <authorList>
            <person name="Goeker M."/>
        </authorList>
    </citation>
    <scope>NUCLEOTIDE SEQUENCE</scope>
    <source>
        <strain evidence="1">DSM 44596</strain>
    </source>
</reference>
<accession>A0A652YIK6</accession>
<comment type="caution">
    <text evidence="1">The sequence shown here is derived from an EMBL/GenBank/DDBJ whole genome shotgun (WGS) entry which is preliminary data.</text>
</comment>
<dbReference type="InterPro" id="IPR021235">
    <property type="entry name" value="DUF2637"/>
</dbReference>
<proteinExistence type="predicted"/>
<organism evidence="1">
    <name type="scientific">Nocardia globerula</name>
    <dbReference type="NCBI Taxonomy" id="1818"/>
    <lineage>
        <taxon>Bacteria</taxon>
        <taxon>Bacillati</taxon>
        <taxon>Actinomycetota</taxon>
        <taxon>Actinomycetes</taxon>
        <taxon>Mycobacteriales</taxon>
        <taxon>Nocardiaceae</taxon>
        <taxon>Nocardia</taxon>
    </lineage>
</organism>